<evidence type="ECO:0000256" key="5">
    <source>
        <dbReference type="PIRSR" id="PIRSR015582-1"/>
    </source>
</evidence>
<comment type="cofactor">
    <cofactor evidence="1">
        <name>Mg(2+)</name>
        <dbReference type="ChEBI" id="CHEBI:18420"/>
    </cofactor>
</comment>
<comment type="similarity">
    <text evidence="2">Belongs to the HpcH/HpaI aldolase family.</text>
</comment>
<feature type="binding site" evidence="6">
    <location>
        <position position="119"/>
    </location>
    <ligand>
        <name>Mg(2+)</name>
        <dbReference type="ChEBI" id="CHEBI:18420"/>
    </ligand>
</feature>
<gene>
    <name evidence="8" type="primary">mcl2_1</name>
    <name evidence="8" type="ORF">A6F65_00045</name>
</gene>
<dbReference type="Proteomes" id="UP000092698">
    <property type="component" value="Chromosome"/>
</dbReference>
<feature type="binding site" evidence="6">
    <location>
        <position position="145"/>
    </location>
    <ligand>
        <name>Mg(2+)</name>
        <dbReference type="ChEBI" id="CHEBI:18420"/>
    </ligand>
</feature>
<name>A0A1C7D4Y9_9SPHN</name>
<feature type="domain" description="HpcH/HpaI aldolase/citrate lyase" evidence="7">
    <location>
        <begin position="6"/>
        <end position="211"/>
    </location>
</feature>
<evidence type="ECO:0000259" key="7">
    <source>
        <dbReference type="Pfam" id="PF03328"/>
    </source>
</evidence>
<evidence type="ECO:0000256" key="4">
    <source>
        <dbReference type="ARBA" id="ARBA00022842"/>
    </source>
</evidence>
<feature type="binding site" evidence="5">
    <location>
        <position position="63"/>
    </location>
    <ligand>
        <name>substrate</name>
    </ligand>
</feature>
<proteinExistence type="inferred from homology"/>
<accession>A0A1C7D4Y9</accession>
<dbReference type="AlphaFoldDB" id="A0A1C7D4Y9"/>
<reference evidence="8 9" key="1">
    <citation type="submission" date="2016-07" db="EMBL/GenBank/DDBJ databases">
        <title>Complete genome sequence of Altererythrobacter namhicola JCM 16345T, containing esterase-encoding genes.</title>
        <authorList>
            <person name="Cheng H."/>
            <person name="Wu Y.-H."/>
            <person name="Jian S.-L."/>
            <person name="Huo Y.-Y."/>
            <person name="Wang C.-S."/>
            <person name="Xu X.-W."/>
        </authorList>
    </citation>
    <scope>NUCLEOTIDE SEQUENCE [LARGE SCALE GENOMIC DNA]</scope>
    <source>
        <strain evidence="8 9">JCM 16345</strain>
    </source>
</reference>
<keyword evidence="3 6" id="KW-0479">Metal-binding</keyword>
<dbReference type="STRING" id="645517.A6F65_00045"/>
<dbReference type="KEGG" id="anh:A6F65_00045"/>
<dbReference type="Gene3D" id="3.20.20.60">
    <property type="entry name" value="Phosphoenolpyruvate-binding domains"/>
    <property type="match status" value="1"/>
</dbReference>
<dbReference type="PATRIC" id="fig|645517.4.peg.45"/>
<protein>
    <submittedName>
        <fullName evidence="8">(3S)-malyl-CoA thioesterase</fullName>
        <ecNumber evidence="8">3.1.2.-</ecNumber>
    </submittedName>
</protein>
<dbReference type="InterPro" id="IPR015813">
    <property type="entry name" value="Pyrv/PenolPyrv_kinase-like_dom"/>
</dbReference>
<dbReference type="Pfam" id="PF03328">
    <property type="entry name" value="HpcH_HpaI"/>
    <property type="match status" value="1"/>
</dbReference>
<dbReference type="InterPro" id="IPR005000">
    <property type="entry name" value="Aldolase/citrate-lyase_domain"/>
</dbReference>
<dbReference type="PANTHER" id="PTHR32308:SF0">
    <property type="entry name" value="HPCH_HPAI ALDOLASE_CITRATE LYASE DOMAIN-CONTAINING PROTEIN"/>
    <property type="match status" value="1"/>
</dbReference>
<dbReference type="InterPro" id="IPR011206">
    <property type="entry name" value="Citrate_lyase_beta/mcl1/mcl2"/>
</dbReference>
<dbReference type="SUPFAM" id="SSF51621">
    <property type="entry name" value="Phosphoenolpyruvate/pyruvate domain"/>
    <property type="match status" value="1"/>
</dbReference>
<organism evidence="8 9">
    <name type="scientific">Paraurantiacibacter namhicola</name>
    <dbReference type="NCBI Taxonomy" id="645517"/>
    <lineage>
        <taxon>Bacteria</taxon>
        <taxon>Pseudomonadati</taxon>
        <taxon>Pseudomonadota</taxon>
        <taxon>Alphaproteobacteria</taxon>
        <taxon>Sphingomonadales</taxon>
        <taxon>Erythrobacteraceae</taxon>
        <taxon>Paraurantiacibacter</taxon>
    </lineage>
</organism>
<evidence type="ECO:0000313" key="8">
    <source>
        <dbReference type="EMBL" id="ANU06373.1"/>
    </source>
</evidence>
<dbReference type="GO" id="GO:0016787">
    <property type="term" value="F:hydrolase activity"/>
    <property type="evidence" value="ECO:0007669"/>
    <property type="project" value="UniProtKB-KW"/>
</dbReference>
<evidence type="ECO:0000256" key="2">
    <source>
        <dbReference type="ARBA" id="ARBA00005568"/>
    </source>
</evidence>
<dbReference type="EC" id="3.1.2.-" evidence="8"/>
<keyword evidence="8" id="KW-0378">Hydrolase</keyword>
<dbReference type="PANTHER" id="PTHR32308">
    <property type="entry name" value="LYASE BETA SUBUNIT, PUTATIVE (AFU_ORTHOLOGUE AFUA_4G13030)-RELATED"/>
    <property type="match status" value="1"/>
</dbReference>
<dbReference type="OrthoDB" id="9800547at2"/>
<feature type="binding site" evidence="5">
    <location>
        <position position="119"/>
    </location>
    <ligand>
        <name>substrate</name>
    </ligand>
</feature>
<dbReference type="PIRSF" id="PIRSF015582">
    <property type="entry name" value="Cit_lyase_B"/>
    <property type="match status" value="1"/>
</dbReference>
<evidence type="ECO:0000313" key="9">
    <source>
        <dbReference type="Proteomes" id="UP000092698"/>
    </source>
</evidence>
<dbReference type="EMBL" id="CP016545">
    <property type="protein sequence ID" value="ANU06373.1"/>
    <property type="molecule type" value="Genomic_DNA"/>
</dbReference>
<keyword evidence="9" id="KW-1185">Reference proteome</keyword>
<dbReference type="InterPro" id="IPR040442">
    <property type="entry name" value="Pyrv_kinase-like_dom_sf"/>
</dbReference>
<evidence type="ECO:0000256" key="6">
    <source>
        <dbReference type="PIRSR" id="PIRSR015582-2"/>
    </source>
</evidence>
<dbReference type="GO" id="GO:0000287">
    <property type="term" value="F:magnesium ion binding"/>
    <property type="evidence" value="ECO:0007669"/>
    <property type="project" value="TreeGrafter"/>
</dbReference>
<sequence>MFSHSSLLFVPGSRPDRFAKARAAKAGLTVIDLEDAVPADGKDAAREAALEAIAEDPAAYALRINPPTTPAGIADLYHLARAGTLPEVMLVPMVQSEGELAVVRGALGDTCPALVPLVETPRGLRRARAIASSPGVAALMFGGGDFSGELGVELAWEPLLLARQQIVLACAEAGVPAVDVPFIQLDDEDGLAAECGRVRALGFAAKAAIHPRQVAAIETAFAPTSADIEEARRAIAAFEGAGGKAIRHEGRMLEAPLVKHYRAVLAREGSDAHA</sequence>
<evidence type="ECO:0000256" key="1">
    <source>
        <dbReference type="ARBA" id="ARBA00001946"/>
    </source>
</evidence>
<dbReference type="RefSeq" id="WP_067784435.1">
    <property type="nucleotide sequence ID" value="NZ_CP016545.1"/>
</dbReference>
<evidence type="ECO:0000256" key="3">
    <source>
        <dbReference type="ARBA" id="ARBA00022723"/>
    </source>
</evidence>
<keyword evidence="4 6" id="KW-0460">Magnesium</keyword>
<dbReference type="GO" id="GO:0006107">
    <property type="term" value="P:oxaloacetate metabolic process"/>
    <property type="evidence" value="ECO:0007669"/>
    <property type="project" value="TreeGrafter"/>
</dbReference>